<evidence type="ECO:0000259" key="1">
    <source>
        <dbReference type="Pfam" id="PF13679"/>
    </source>
</evidence>
<accession>A0A8J3YA58</accession>
<comment type="caution">
    <text evidence="2">The sequence shown here is derived from an EMBL/GenBank/DDBJ whole genome shotgun (WGS) entry which is preliminary data.</text>
</comment>
<evidence type="ECO:0000313" key="2">
    <source>
        <dbReference type="EMBL" id="GIJ04028.1"/>
    </source>
</evidence>
<keyword evidence="3" id="KW-1185">Reference proteome</keyword>
<dbReference type="Pfam" id="PF13679">
    <property type="entry name" value="Methyltransf_32"/>
    <property type="match status" value="1"/>
</dbReference>
<dbReference type="RefSeq" id="WP_239107616.1">
    <property type="nucleotide sequence ID" value="NZ_BAAAGJ010000002.1"/>
</dbReference>
<sequence length="379" mass="40378">MPALDDALAEVRALLLDPDLTRAVAAGRRRGQQPSVVRAELRPVALKAGSRLQIVTNDGARPYTRNVAPGAEAAAAVDALLAEPFGNWHVETAAATVQVRVTKKGDAQVHRAGAAGPAAAPPAAHDREKAYLLDPGDPLFAVVGGTAAKRRQVDAFLRALAATLPDELPTPLRVVDLGCGNAYLTFAAYRYLTARGADVELVGVDVREDQRVRNTAVAEQLGCADRVRFVAGTIADAVVEPAPDLVLALHACDTATDQALARAVRWDARWLLAAPCCHHDIAAQLKRGAAPEPYAALTRHAILRERYADALTDALRASLLRLHGYRVDVVEFVDSAHTPRNLLLRARRTGAAATDGQRAEYDALTGQWGVTPALETLLS</sequence>
<name>A0A8J3YA58_9ACTN</name>
<dbReference type="PANTHER" id="PTHR13369">
    <property type="match status" value="1"/>
</dbReference>
<dbReference type="PANTHER" id="PTHR13369:SF3">
    <property type="entry name" value="METHYLTRANSFERASE DOMAIN-CONTAINING PROTEIN"/>
    <property type="match status" value="1"/>
</dbReference>
<dbReference type="Proteomes" id="UP000652013">
    <property type="component" value="Unassembled WGS sequence"/>
</dbReference>
<organism evidence="2 3">
    <name type="scientific">Spirilliplanes yamanashiensis</name>
    <dbReference type="NCBI Taxonomy" id="42233"/>
    <lineage>
        <taxon>Bacteria</taxon>
        <taxon>Bacillati</taxon>
        <taxon>Actinomycetota</taxon>
        <taxon>Actinomycetes</taxon>
        <taxon>Micromonosporales</taxon>
        <taxon>Micromonosporaceae</taxon>
        <taxon>Spirilliplanes</taxon>
    </lineage>
</organism>
<proteinExistence type="predicted"/>
<dbReference type="GO" id="GO:0008168">
    <property type="term" value="F:methyltransferase activity"/>
    <property type="evidence" value="ECO:0007669"/>
    <property type="project" value="UniProtKB-KW"/>
</dbReference>
<dbReference type="InterPro" id="IPR025714">
    <property type="entry name" value="Methyltranfer_dom"/>
</dbReference>
<dbReference type="GO" id="GO:0032259">
    <property type="term" value="P:methylation"/>
    <property type="evidence" value="ECO:0007669"/>
    <property type="project" value="UniProtKB-KW"/>
</dbReference>
<feature type="domain" description="Methyltransferase" evidence="1">
    <location>
        <begin position="149"/>
        <end position="284"/>
    </location>
</feature>
<dbReference type="CDD" id="cd02440">
    <property type="entry name" value="AdoMet_MTases"/>
    <property type="match status" value="1"/>
</dbReference>
<keyword evidence="2" id="KW-0808">Transferase</keyword>
<dbReference type="Gene3D" id="3.40.50.150">
    <property type="entry name" value="Vaccinia Virus protein VP39"/>
    <property type="match status" value="1"/>
</dbReference>
<dbReference type="InterPro" id="IPR029063">
    <property type="entry name" value="SAM-dependent_MTases_sf"/>
</dbReference>
<reference evidence="2" key="1">
    <citation type="submission" date="2021-01" db="EMBL/GenBank/DDBJ databases">
        <title>Whole genome shotgun sequence of Spirilliplanes yamanashiensis NBRC 15828.</title>
        <authorList>
            <person name="Komaki H."/>
            <person name="Tamura T."/>
        </authorList>
    </citation>
    <scope>NUCLEOTIDE SEQUENCE</scope>
    <source>
        <strain evidence="2">NBRC 15828</strain>
    </source>
</reference>
<keyword evidence="2" id="KW-0489">Methyltransferase</keyword>
<dbReference type="EMBL" id="BOOY01000026">
    <property type="protein sequence ID" value="GIJ04028.1"/>
    <property type="molecule type" value="Genomic_DNA"/>
</dbReference>
<dbReference type="GO" id="GO:0005737">
    <property type="term" value="C:cytoplasm"/>
    <property type="evidence" value="ECO:0007669"/>
    <property type="project" value="TreeGrafter"/>
</dbReference>
<dbReference type="AlphaFoldDB" id="A0A8J3YA58"/>
<protein>
    <submittedName>
        <fullName evidence="2">Methyltransferase</fullName>
    </submittedName>
</protein>
<gene>
    <name evidence="2" type="ORF">Sya03_33800</name>
</gene>
<dbReference type="SUPFAM" id="SSF53335">
    <property type="entry name" value="S-adenosyl-L-methionine-dependent methyltransferases"/>
    <property type="match status" value="1"/>
</dbReference>
<evidence type="ECO:0000313" key="3">
    <source>
        <dbReference type="Proteomes" id="UP000652013"/>
    </source>
</evidence>